<dbReference type="Proteomes" id="UP000822476">
    <property type="component" value="Unassembled WGS sequence"/>
</dbReference>
<dbReference type="EMBL" id="JTDE01011882">
    <property type="protein sequence ID" value="KAF7234155.1"/>
    <property type="molecule type" value="Genomic_DNA"/>
</dbReference>
<feature type="non-terminal residue" evidence="1">
    <location>
        <position position="1"/>
    </location>
</feature>
<sequence>SFYWTVTGTPTSEDLCPRCLHVAPKSVRKCKGQSELRRPACALQYMQTLVCCVAFGLRADTFSTECQGLLFSGIVTLCATCP</sequence>
<accession>A0A8S9YJY4</accession>
<proteinExistence type="predicted"/>
<comment type="caution">
    <text evidence="1">The sequence shown here is derived from an EMBL/GenBank/DDBJ whole genome shotgun (WGS) entry which is preliminary data.</text>
</comment>
<name>A0A8S9YJY4_9TREM</name>
<keyword evidence="2" id="KW-1185">Reference proteome</keyword>
<dbReference type="AlphaFoldDB" id="A0A8S9YJY4"/>
<evidence type="ECO:0000313" key="2">
    <source>
        <dbReference type="Proteomes" id="UP000822476"/>
    </source>
</evidence>
<protein>
    <submittedName>
        <fullName evidence="1">Uncharacterized protein</fullName>
    </submittedName>
</protein>
<gene>
    <name evidence="1" type="ORF">EG68_11851</name>
</gene>
<organism evidence="1 2">
    <name type="scientific">Paragonimus skrjabini miyazakii</name>
    <dbReference type="NCBI Taxonomy" id="59628"/>
    <lineage>
        <taxon>Eukaryota</taxon>
        <taxon>Metazoa</taxon>
        <taxon>Spiralia</taxon>
        <taxon>Lophotrochozoa</taxon>
        <taxon>Platyhelminthes</taxon>
        <taxon>Trematoda</taxon>
        <taxon>Digenea</taxon>
        <taxon>Plagiorchiida</taxon>
        <taxon>Troglotremata</taxon>
        <taxon>Troglotrematidae</taxon>
        <taxon>Paragonimus</taxon>
    </lineage>
</organism>
<reference evidence="1" key="1">
    <citation type="submission" date="2019-07" db="EMBL/GenBank/DDBJ databases">
        <title>Annotation for the trematode Paragonimus miyazaki's.</title>
        <authorList>
            <person name="Choi Y.-J."/>
        </authorList>
    </citation>
    <scope>NUCLEOTIDE SEQUENCE</scope>
    <source>
        <strain evidence="1">Japan</strain>
    </source>
</reference>
<evidence type="ECO:0000313" key="1">
    <source>
        <dbReference type="EMBL" id="KAF7234155.1"/>
    </source>
</evidence>